<dbReference type="AlphaFoldDB" id="A0A8X7XMV3"/>
<dbReference type="PANTHER" id="PTHR46013">
    <property type="entry name" value="VASCULAR CELL ADHESION MOLECULE 1"/>
    <property type="match status" value="1"/>
</dbReference>
<organism evidence="7 8">
    <name type="scientific">Polypterus senegalus</name>
    <name type="common">Senegal bichir</name>
    <dbReference type="NCBI Taxonomy" id="55291"/>
    <lineage>
        <taxon>Eukaryota</taxon>
        <taxon>Metazoa</taxon>
        <taxon>Chordata</taxon>
        <taxon>Craniata</taxon>
        <taxon>Vertebrata</taxon>
        <taxon>Euteleostomi</taxon>
        <taxon>Actinopterygii</taxon>
        <taxon>Polypteriformes</taxon>
        <taxon>Polypteridae</taxon>
        <taxon>Polypterus</taxon>
    </lineage>
</organism>
<feature type="non-terminal residue" evidence="7">
    <location>
        <position position="405"/>
    </location>
</feature>
<feature type="domain" description="Ig-like" evidence="6">
    <location>
        <begin position="313"/>
        <end position="392"/>
    </location>
</feature>
<feature type="domain" description="Ig-like" evidence="6">
    <location>
        <begin position="227"/>
        <end position="312"/>
    </location>
</feature>
<dbReference type="InterPro" id="IPR003599">
    <property type="entry name" value="Ig_sub"/>
</dbReference>
<feature type="region of interest" description="Disordered" evidence="5">
    <location>
        <begin position="1"/>
        <end position="118"/>
    </location>
</feature>
<evidence type="ECO:0000256" key="4">
    <source>
        <dbReference type="ARBA" id="ARBA00046458"/>
    </source>
</evidence>
<comment type="subunit">
    <text evidence="4">Predominantly monomer of isoform CD22-beta. Also found as heterodimer of isoform CD22-beta and a shorter isoform. Interacts with PTPN6/SHP-1, LYN, SYK, PIK3R1/PIK3R2 and PLCG1 upon phosphorylation. Interacts with GRB2, INPP5D and SHC1 upon phosphorylation. May form a complex with INPP5D/SHIP, GRB2 and SHC1.</text>
</comment>
<feature type="compositionally biased region" description="Basic and acidic residues" evidence="5">
    <location>
        <begin position="98"/>
        <end position="113"/>
    </location>
</feature>
<accession>A0A8X7XMV3</accession>
<dbReference type="PANTHER" id="PTHR46013:SF4">
    <property type="entry name" value="B-CELL RECEPTOR CD22-RELATED"/>
    <property type="match status" value="1"/>
</dbReference>
<comment type="caution">
    <text evidence="7">The sequence shown here is derived from an EMBL/GenBank/DDBJ whole genome shotgun (WGS) entry which is preliminary data.</text>
</comment>
<dbReference type="SMART" id="SM00408">
    <property type="entry name" value="IGc2"/>
    <property type="match status" value="3"/>
</dbReference>
<dbReference type="SMART" id="SM00409">
    <property type="entry name" value="IG"/>
    <property type="match status" value="3"/>
</dbReference>
<evidence type="ECO:0000259" key="6">
    <source>
        <dbReference type="PROSITE" id="PS50835"/>
    </source>
</evidence>
<evidence type="ECO:0000313" key="7">
    <source>
        <dbReference type="EMBL" id="KAG2471143.1"/>
    </source>
</evidence>
<gene>
    <name evidence="7" type="primary">Cd22_3</name>
    <name evidence="7" type="ORF">GTO96_0006627</name>
</gene>
<evidence type="ECO:0000256" key="2">
    <source>
        <dbReference type="ARBA" id="ARBA00041781"/>
    </source>
</evidence>
<dbReference type="EMBL" id="JAATIS010000094">
    <property type="protein sequence ID" value="KAG2471143.1"/>
    <property type="molecule type" value="Genomic_DNA"/>
</dbReference>
<dbReference type="InterPro" id="IPR056386">
    <property type="entry name" value="Ig_CD22"/>
</dbReference>
<evidence type="ECO:0000256" key="5">
    <source>
        <dbReference type="SAM" id="MobiDB-lite"/>
    </source>
</evidence>
<dbReference type="SUPFAM" id="SSF48726">
    <property type="entry name" value="Immunoglobulin"/>
    <property type="match status" value="3"/>
</dbReference>
<name>A0A8X7XMV3_POLSE</name>
<dbReference type="InterPro" id="IPR036179">
    <property type="entry name" value="Ig-like_dom_sf"/>
</dbReference>
<dbReference type="InterPro" id="IPR003598">
    <property type="entry name" value="Ig_sub2"/>
</dbReference>
<evidence type="ECO:0000256" key="1">
    <source>
        <dbReference type="ARBA" id="ARBA00040106"/>
    </source>
</evidence>
<proteinExistence type="predicted"/>
<dbReference type="InterPro" id="IPR013783">
    <property type="entry name" value="Ig-like_fold"/>
</dbReference>
<evidence type="ECO:0000256" key="3">
    <source>
        <dbReference type="ARBA" id="ARBA00045430"/>
    </source>
</evidence>
<sequence length="405" mass="44998">MEGVPSPEIQRSPQSVETPGRPSPEKPQPPVEAQRITPGGHNQQPAESREISTANPQARPQPLTPESAGPETQQPGTQGRPTPPRTQQSPGTQIPPGSHRERPDRCLRQREVTDSSEWGATYEPMTICEVEGSTVRINCTYRHPNITVQNETWFYGPNKNETYNNKETTVYHTNEGEVTSSHRQVHFLGSKNKTCSVEISNVSRGDSGYYKFRFEGSDEKDRWTQVPGVNVTITGLKVEASRDAVKENDTVTLNCTTNCSLNNISWFRSGRRLNETSWTLDIQRVSYEHHANYSCQAGNLASPEFLMNVEYSPKNVVITGQPTTGIEEGTSVTLKCTAWANPPSNYTWMKANTSQVDTGDQLHIREFNESHAGSYYCKATNILGTAKSAVVTLNVQGEHQQCIMG</sequence>
<feature type="compositionally biased region" description="Polar residues" evidence="5">
    <location>
        <begin position="40"/>
        <end position="58"/>
    </location>
</feature>
<dbReference type="Pfam" id="PF13895">
    <property type="entry name" value="Ig_2"/>
    <property type="match status" value="1"/>
</dbReference>
<feature type="non-terminal residue" evidence="7">
    <location>
        <position position="1"/>
    </location>
</feature>
<feature type="compositionally biased region" description="Pro residues" evidence="5">
    <location>
        <begin position="21"/>
        <end position="30"/>
    </location>
</feature>
<keyword evidence="8" id="KW-1185">Reference proteome</keyword>
<dbReference type="Gene3D" id="2.60.40.10">
    <property type="entry name" value="Immunoglobulins"/>
    <property type="match status" value="3"/>
</dbReference>
<dbReference type="InterPro" id="IPR007110">
    <property type="entry name" value="Ig-like_dom"/>
</dbReference>
<dbReference type="PROSITE" id="PS50835">
    <property type="entry name" value="IG_LIKE"/>
    <property type="match status" value="2"/>
</dbReference>
<reference evidence="7 8" key="1">
    <citation type="journal article" date="2021" name="Cell">
        <title>Tracing the genetic footprints of vertebrate landing in non-teleost ray-finned fishes.</title>
        <authorList>
            <person name="Bi X."/>
            <person name="Wang K."/>
            <person name="Yang L."/>
            <person name="Pan H."/>
            <person name="Jiang H."/>
            <person name="Wei Q."/>
            <person name="Fang M."/>
            <person name="Yu H."/>
            <person name="Zhu C."/>
            <person name="Cai Y."/>
            <person name="He Y."/>
            <person name="Gan X."/>
            <person name="Zeng H."/>
            <person name="Yu D."/>
            <person name="Zhu Y."/>
            <person name="Jiang H."/>
            <person name="Qiu Q."/>
            <person name="Yang H."/>
            <person name="Zhang Y.E."/>
            <person name="Wang W."/>
            <person name="Zhu M."/>
            <person name="He S."/>
            <person name="Zhang G."/>
        </authorList>
    </citation>
    <scope>NUCLEOTIDE SEQUENCE [LARGE SCALE GENOMIC DNA]</scope>
    <source>
        <strain evidence="7">Bchr_013</strain>
    </source>
</reference>
<dbReference type="Proteomes" id="UP000886611">
    <property type="component" value="Unassembled WGS sequence"/>
</dbReference>
<dbReference type="CDD" id="cd00096">
    <property type="entry name" value="Ig"/>
    <property type="match status" value="1"/>
</dbReference>
<protein>
    <recommendedName>
        <fullName evidence="1">B-cell receptor CD22</fullName>
    </recommendedName>
    <alternativeName>
        <fullName evidence="2">Sialic acid-binding Ig-like lectin 2</fullName>
    </alternativeName>
</protein>
<evidence type="ECO:0000313" key="8">
    <source>
        <dbReference type="Proteomes" id="UP000886611"/>
    </source>
</evidence>
<comment type="function">
    <text evidence="3">Most highly expressed siglec (sialic acid-binding immunoglobulin-like lectin) on B-cells that plays a role in various aspects of B-cell biology including differentiation, antigen presentation, and trafficking to bone marrow. Binds to alpha 2,6-linked sialic acid residues of surface molecules such as CD22 itself, CD45 and IgM in a cis configuration. Can also bind to ligands on other cells as an adhesion molecule in a trans configuration. Acts as an inhibitory coreceptor on the surface of B-cells and inhibits B-cell receptor induced signaling, characterized by inhibition of the calcium mobilization and cellular activation. Mechanistically, the immunoreceptor tyrosine-based inhibitory motif domain is phosphorylated by the Src kinase LYN, which in turn leads to the recruitment of the protein tyrosine phosphatase 1/PTPN6, leading to the negative regulation of BCR signaling. If this negative signaling from is of sufficient strength, apoptosis of the B-cell can be induced.</text>
</comment>
<dbReference type="Pfam" id="PF24518">
    <property type="entry name" value="Ig_CD22"/>
    <property type="match status" value="1"/>
</dbReference>
<dbReference type="Pfam" id="PF13927">
    <property type="entry name" value="Ig_3"/>
    <property type="match status" value="1"/>
</dbReference>
<feature type="compositionally biased region" description="Low complexity" evidence="5">
    <location>
        <begin position="69"/>
        <end position="92"/>
    </location>
</feature>